<proteinExistence type="predicted"/>
<gene>
    <name evidence="1" type="ORF">FKW44_016089</name>
</gene>
<keyword evidence="2" id="KW-1185">Reference proteome</keyword>
<evidence type="ECO:0000313" key="1">
    <source>
        <dbReference type="EMBL" id="QQP41655.1"/>
    </source>
</evidence>
<sequence>MGALVQCKLTGPRVGKEVVHCLFLSTVAYTQDRPATGGMQLGICTTAKVAASLLVRVLADPGGEELLHLGEPAVAREGVNGVQYPLLAPDHCGEEHHHHLLGLVQP</sequence>
<protein>
    <submittedName>
        <fullName evidence="1">Uncharacterized protein</fullName>
    </submittedName>
</protein>
<reference evidence="2" key="1">
    <citation type="submission" date="2021-01" db="EMBL/GenBank/DDBJ databases">
        <title>Caligus Genome Assembly.</title>
        <authorList>
            <person name="Gallardo-Escarate C."/>
        </authorList>
    </citation>
    <scope>NUCLEOTIDE SEQUENCE [LARGE SCALE GENOMIC DNA]</scope>
</reference>
<organism evidence="1 2">
    <name type="scientific">Caligus rogercresseyi</name>
    <name type="common">Sea louse</name>
    <dbReference type="NCBI Taxonomy" id="217165"/>
    <lineage>
        <taxon>Eukaryota</taxon>
        <taxon>Metazoa</taxon>
        <taxon>Ecdysozoa</taxon>
        <taxon>Arthropoda</taxon>
        <taxon>Crustacea</taxon>
        <taxon>Multicrustacea</taxon>
        <taxon>Hexanauplia</taxon>
        <taxon>Copepoda</taxon>
        <taxon>Siphonostomatoida</taxon>
        <taxon>Caligidae</taxon>
        <taxon>Caligus</taxon>
    </lineage>
</organism>
<accession>A0A7T8H276</accession>
<name>A0A7T8H276_CALRO</name>
<dbReference type="EMBL" id="CP045900">
    <property type="protein sequence ID" value="QQP41655.1"/>
    <property type="molecule type" value="Genomic_DNA"/>
</dbReference>
<dbReference type="Proteomes" id="UP000595437">
    <property type="component" value="Chromosome 11"/>
</dbReference>
<evidence type="ECO:0000313" key="2">
    <source>
        <dbReference type="Proteomes" id="UP000595437"/>
    </source>
</evidence>
<dbReference type="AlphaFoldDB" id="A0A7T8H276"/>